<keyword evidence="2" id="KW-1185">Reference proteome</keyword>
<dbReference type="Proteomes" id="UP000052978">
    <property type="component" value="Unassembled WGS sequence"/>
</dbReference>
<protein>
    <submittedName>
        <fullName evidence="1">Uncharacterized protein</fullName>
    </submittedName>
</protein>
<dbReference type="AlphaFoldDB" id="S7N6G9"/>
<proteinExistence type="predicted"/>
<evidence type="ECO:0000313" key="2">
    <source>
        <dbReference type="Proteomes" id="UP000052978"/>
    </source>
</evidence>
<organism evidence="1 2">
    <name type="scientific">Myotis brandtii</name>
    <name type="common">Brandt's bat</name>
    <dbReference type="NCBI Taxonomy" id="109478"/>
    <lineage>
        <taxon>Eukaryota</taxon>
        <taxon>Metazoa</taxon>
        <taxon>Chordata</taxon>
        <taxon>Craniata</taxon>
        <taxon>Vertebrata</taxon>
        <taxon>Euteleostomi</taxon>
        <taxon>Mammalia</taxon>
        <taxon>Eutheria</taxon>
        <taxon>Laurasiatheria</taxon>
        <taxon>Chiroptera</taxon>
        <taxon>Yangochiroptera</taxon>
        <taxon>Vespertilionidae</taxon>
        <taxon>Myotis</taxon>
    </lineage>
</organism>
<name>S7N6G9_MYOBR</name>
<dbReference type="EMBL" id="KE163354">
    <property type="protein sequence ID" value="EPQ11660.1"/>
    <property type="molecule type" value="Genomic_DNA"/>
</dbReference>
<evidence type="ECO:0000313" key="1">
    <source>
        <dbReference type="EMBL" id="EPQ11660.1"/>
    </source>
</evidence>
<accession>S7N6G9</accession>
<reference evidence="1 2" key="1">
    <citation type="journal article" date="2013" name="Nat. Commun.">
        <title>Genome analysis reveals insights into physiology and longevity of the Brandt's bat Myotis brandtii.</title>
        <authorList>
            <person name="Seim I."/>
            <person name="Fang X."/>
            <person name="Xiong Z."/>
            <person name="Lobanov A.V."/>
            <person name="Huang Z."/>
            <person name="Ma S."/>
            <person name="Feng Y."/>
            <person name="Turanov A.A."/>
            <person name="Zhu Y."/>
            <person name="Lenz T.L."/>
            <person name="Gerashchenko M.V."/>
            <person name="Fan D."/>
            <person name="Hee Yim S."/>
            <person name="Yao X."/>
            <person name="Jordan D."/>
            <person name="Xiong Y."/>
            <person name="Ma Y."/>
            <person name="Lyapunov A.N."/>
            <person name="Chen G."/>
            <person name="Kulakova O.I."/>
            <person name="Sun Y."/>
            <person name="Lee S.G."/>
            <person name="Bronson R.T."/>
            <person name="Moskalev A.A."/>
            <person name="Sunyaev S.R."/>
            <person name="Zhang G."/>
            <person name="Krogh A."/>
            <person name="Wang J."/>
            <person name="Gladyshev V.N."/>
        </authorList>
    </citation>
    <scope>NUCLEOTIDE SEQUENCE [LARGE SCALE GENOMIC DNA]</scope>
</reference>
<gene>
    <name evidence="1" type="ORF">D623_10029250</name>
</gene>
<sequence>MTVTPLRNTFHCTMNHNTVIDYSRRAPEFAFMCDL</sequence>